<dbReference type="EMBL" id="GG663379">
    <property type="protein sequence ID" value="EEH03095.1"/>
    <property type="molecule type" value="Genomic_DNA"/>
</dbReference>
<dbReference type="RefSeq" id="XP_045283576.1">
    <property type="nucleotide sequence ID" value="XM_045435784.1"/>
</dbReference>
<keyword evidence="2" id="KW-1185">Reference proteome</keyword>
<dbReference type="HOGENOM" id="CLU_129380_0_0_1"/>
<organism evidence="1 2">
    <name type="scientific">Ajellomyces capsulatus (strain G186AR / H82 / ATCC MYA-2454 / RMSCC 2432)</name>
    <name type="common">Darling's disease fungus</name>
    <name type="synonym">Histoplasma capsulatum</name>
    <dbReference type="NCBI Taxonomy" id="447093"/>
    <lineage>
        <taxon>Eukaryota</taxon>
        <taxon>Fungi</taxon>
        <taxon>Dikarya</taxon>
        <taxon>Ascomycota</taxon>
        <taxon>Pezizomycotina</taxon>
        <taxon>Eurotiomycetes</taxon>
        <taxon>Eurotiomycetidae</taxon>
        <taxon>Onygenales</taxon>
        <taxon>Ajellomycetaceae</taxon>
        <taxon>Histoplasma</taxon>
    </lineage>
</organism>
<sequence length="145" mass="16553">MKWMIKCFLSHLEMCNKFAGEARHVMAGNLDIALKSSRLDSCKPNAVNLTKQSDIKIIIDFKKPTDDLRYGQEDDGLKRPLESMNVRPDRESHAKQVERSVEDPADVIWIMLMATEYAGCLGYIAYQMLHYWPGASSDHSAKFPM</sequence>
<gene>
    <name evidence="1" type="ORF">HCBG_08735</name>
</gene>
<dbReference type="AlphaFoldDB" id="C0P005"/>
<proteinExistence type="predicted"/>
<protein>
    <submittedName>
        <fullName evidence="1">Uncharacterized protein</fullName>
    </submittedName>
</protein>
<dbReference type="InParanoid" id="C0P005"/>
<accession>C0P005</accession>
<evidence type="ECO:0000313" key="1">
    <source>
        <dbReference type="EMBL" id="EEH03095.1"/>
    </source>
</evidence>
<evidence type="ECO:0000313" key="2">
    <source>
        <dbReference type="Proteomes" id="UP000001631"/>
    </source>
</evidence>
<dbReference type="Proteomes" id="UP000001631">
    <property type="component" value="Unassembled WGS sequence"/>
</dbReference>
<dbReference type="GeneID" id="69041751"/>
<reference evidence="1" key="1">
    <citation type="submission" date="2009-02" db="EMBL/GenBank/DDBJ databases">
        <title>The Genome Sequence of Ajellomyces capsulatus strain G186AR.</title>
        <authorList>
            <consortium name="The Broad Institute Genome Sequencing Platform"/>
            <person name="Champion M."/>
            <person name="Cuomo C."/>
            <person name="Ma L.-J."/>
            <person name="Henn M.R."/>
            <person name="Sil A."/>
            <person name="Goldman B."/>
            <person name="Young S.K."/>
            <person name="Kodira C.D."/>
            <person name="Zeng Q."/>
            <person name="Koehrsen M."/>
            <person name="Alvarado L."/>
            <person name="Berlin A."/>
            <person name="Borenstein D."/>
            <person name="Chen Z."/>
            <person name="Engels R."/>
            <person name="Freedman E."/>
            <person name="Gellesch M."/>
            <person name="Goldberg J."/>
            <person name="Griggs A."/>
            <person name="Gujja S."/>
            <person name="Heiman D."/>
            <person name="Hepburn T."/>
            <person name="Howarth C."/>
            <person name="Jen D."/>
            <person name="Larson L."/>
            <person name="Lewis B."/>
            <person name="Mehta T."/>
            <person name="Park D."/>
            <person name="Pearson M."/>
            <person name="Roberts A."/>
            <person name="Saif S."/>
            <person name="Shea T."/>
            <person name="Shenoy N."/>
            <person name="Sisk P."/>
            <person name="Stolte C."/>
            <person name="Sykes S."/>
            <person name="Walk T."/>
            <person name="White J."/>
            <person name="Yandava C."/>
            <person name="Klein B."/>
            <person name="McEwen J.G."/>
            <person name="Puccia R."/>
            <person name="Goldman G.H."/>
            <person name="Felipe M.S."/>
            <person name="Nino-Vega G."/>
            <person name="San-Blas G."/>
            <person name="Taylor J."/>
            <person name="Mendoza L."/>
            <person name="Galagan J."/>
            <person name="Nusbaum C."/>
            <person name="Birren B."/>
        </authorList>
    </citation>
    <scope>NUCLEOTIDE SEQUENCE</scope>
    <source>
        <strain evidence="1">G186AR</strain>
    </source>
</reference>
<name>C0P005_AJECG</name>